<proteinExistence type="predicted"/>
<protein>
    <recommendedName>
        <fullName evidence="1">Arm-like repeat domain-containing protein</fullName>
    </recommendedName>
</protein>
<evidence type="ECO:0000313" key="3">
    <source>
        <dbReference type="Proteomes" id="UP000827284"/>
    </source>
</evidence>
<sequence length="108" mass="12188">MVGADIGEVDRINIHGPLTDLLRESESTENPYLVFQAAYATQALLNVSDDDNIWRAGFRRGWLTLKAGTGFAKVLHLAECRMAFGETPRPKEGNEKNRILWQPLLNNY</sequence>
<reference evidence="2" key="2">
    <citation type="journal article" date="2022" name="Microbiol. Resour. Announc.">
        <title>Whole-Genome Sequence of Entomortierella parvispora E1425, a Mucoromycotan Fungus Associated with Burkholderiaceae-Related Endosymbiotic Bacteria.</title>
        <authorList>
            <person name="Herlambang A."/>
            <person name="Guo Y."/>
            <person name="Takashima Y."/>
            <person name="Narisawa K."/>
            <person name="Ohta H."/>
            <person name="Nishizawa T."/>
        </authorList>
    </citation>
    <scope>NUCLEOTIDE SEQUENCE</scope>
    <source>
        <strain evidence="2">E1425</strain>
    </source>
</reference>
<reference evidence="2" key="1">
    <citation type="submission" date="2021-11" db="EMBL/GenBank/DDBJ databases">
        <authorList>
            <person name="Herlambang A."/>
            <person name="Guo Y."/>
            <person name="Takashima Y."/>
            <person name="Nishizawa T."/>
        </authorList>
    </citation>
    <scope>NUCLEOTIDE SEQUENCE</scope>
    <source>
        <strain evidence="2">E1425</strain>
    </source>
</reference>
<organism evidence="2 3">
    <name type="scientific">Entomortierella parvispora</name>
    <dbReference type="NCBI Taxonomy" id="205924"/>
    <lineage>
        <taxon>Eukaryota</taxon>
        <taxon>Fungi</taxon>
        <taxon>Fungi incertae sedis</taxon>
        <taxon>Mucoromycota</taxon>
        <taxon>Mortierellomycotina</taxon>
        <taxon>Mortierellomycetes</taxon>
        <taxon>Mortierellales</taxon>
        <taxon>Mortierellaceae</taxon>
        <taxon>Entomortierella</taxon>
    </lineage>
</organism>
<dbReference type="AlphaFoldDB" id="A0A9P3M0U0"/>
<dbReference type="Proteomes" id="UP000827284">
    <property type="component" value="Unassembled WGS sequence"/>
</dbReference>
<evidence type="ECO:0000313" key="2">
    <source>
        <dbReference type="EMBL" id="GJJ77557.1"/>
    </source>
</evidence>
<comment type="caution">
    <text evidence="2">The sequence shown here is derived from an EMBL/GenBank/DDBJ whole genome shotgun (WGS) entry which is preliminary data.</text>
</comment>
<dbReference type="Pfam" id="PF23948">
    <property type="entry name" value="ARM_5"/>
    <property type="match status" value="1"/>
</dbReference>
<evidence type="ECO:0000259" key="1">
    <source>
        <dbReference type="Pfam" id="PF23948"/>
    </source>
</evidence>
<dbReference type="OrthoDB" id="2429217at2759"/>
<dbReference type="InterPro" id="IPR056251">
    <property type="entry name" value="Arm_rpt_dom"/>
</dbReference>
<gene>
    <name evidence="2" type="ORF">EMPS_09916</name>
</gene>
<keyword evidence="3" id="KW-1185">Reference proteome</keyword>
<dbReference type="EMBL" id="BQFW01000013">
    <property type="protein sequence ID" value="GJJ77557.1"/>
    <property type="molecule type" value="Genomic_DNA"/>
</dbReference>
<accession>A0A9P3M0U0</accession>
<name>A0A9P3M0U0_9FUNG</name>
<feature type="domain" description="Arm-like repeat" evidence="1">
    <location>
        <begin position="1"/>
        <end position="72"/>
    </location>
</feature>